<evidence type="ECO:0000313" key="3">
    <source>
        <dbReference type="Proteomes" id="UP000789901"/>
    </source>
</evidence>
<dbReference type="EMBL" id="CAJVQB010119998">
    <property type="protein sequence ID" value="CAG8853102.1"/>
    <property type="molecule type" value="Genomic_DNA"/>
</dbReference>
<comment type="caution">
    <text evidence="2">The sequence shown here is derived from an EMBL/GenBank/DDBJ whole genome shotgun (WGS) entry which is preliminary data.</text>
</comment>
<keyword evidence="3" id="KW-1185">Reference proteome</keyword>
<feature type="domain" description="HAT C-terminal dimerisation" evidence="1">
    <location>
        <begin position="2"/>
        <end position="60"/>
    </location>
</feature>
<accession>A0ABN7XD73</accession>
<protein>
    <submittedName>
        <fullName evidence="2">417_t:CDS:1</fullName>
    </submittedName>
</protein>
<name>A0ABN7XD73_GIGMA</name>
<dbReference type="Pfam" id="PF05699">
    <property type="entry name" value="Dimer_Tnp_hAT"/>
    <property type="match status" value="1"/>
</dbReference>
<organism evidence="2 3">
    <name type="scientific">Gigaspora margarita</name>
    <dbReference type="NCBI Taxonomy" id="4874"/>
    <lineage>
        <taxon>Eukaryota</taxon>
        <taxon>Fungi</taxon>
        <taxon>Fungi incertae sedis</taxon>
        <taxon>Mucoromycota</taxon>
        <taxon>Glomeromycotina</taxon>
        <taxon>Glomeromycetes</taxon>
        <taxon>Diversisporales</taxon>
        <taxon>Gigasporaceae</taxon>
        <taxon>Gigaspora</taxon>
    </lineage>
</organism>
<gene>
    <name evidence="2" type="ORF">GMARGA_LOCUS41923</name>
</gene>
<sequence length="67" mass="7615">KHNKERLSNLSAMAWDFLSIPVSSIASEQIFSCANHIIDDSHTLLDLDTIAVLIWQKNWLNMADKFG</sequence>
<dbReference type="InterPro" id="IPR012337">
    <property type="entry name" value="RNaseH-like_sf"/>
</dbReference>
<reference evidence="2 3" key="1">
    <citation type="submission" date="2021-06" db="EMBL/GenBank/DDBJ databases">
        <authorList>
            <person name="Kallberg Y."/>
            <person name="Tangrot J."/>
            <person name="Rosling A."/>
        </authorList>
    </citation>
    <scope>NUCLEOTIDE SEQUENCE [LARGE SCALE GENOMIC DNA]</scope>
    <source>
        <strain evidence="2 3">120-4 pot B 10/14</strain>
    </source>
</reference>
<dbReference type="SUPFAM" id="SSF53098">
    <property type="entry name" value="Ribonuclease H-like"/>
    <property type="match status" value="1"/>
</dbReference>
<dbReference type="Proteomes" id="UP000789901">
    <property type="component" value="Unassembled WGS sequence"/>
</dbReference>
<dbReference type="PANTHER" id="PTHR23272">
    <property type="entry name" value="BED FINGER-RELATED"/>
    <property type="match status" value="1"/>
</dbReference>
<evidence type="ECO:0000259" key="1">
    <source>
        <dbReference type="Pfam" id="PF05699"/>
    </source>
</evidence>
<dbReference type="InterPro" id="IPR008906">
    <property type="entry name" value="HATC_C_dom"/>
</dbReference>
<feature type="non-terminal residue" evidence="2">
    <location>
        <position position="1"/>
    </location>
</feature>
<evidence type="ECO:0000313" key="2">
    <source>
        <dbReference type="EMBL" id="CAG8853102.1"/>
    </source>
</evidence>
<proteinExistence type="predicted"/>